<dbReference type="InterPro" id="IPR039440">
    <property type="entry name" value="DUF3850"/>
</dbReference>
<dbReference type="Gene3D" id="2.30.130.30">
    <property type="entry name" value="Hypothetical protein"/>
    <property type="match status" value="1"/>
</dbReference>
<name>A0A4Y8ZRH6_9SPHN</name>
<evidence type="ECO:0000313" key="2">
    <source>
        <dbReference type="EMBL" id="TFI58640.1"/>
    </source>
</evidence>
<protein>
    <submittedName>
        <fullName evidence="2">DUF3850 domain-containing protein</fullName>
    </submittedName>
</protein>
<gene>
    <name evidence="2" type="ORF">E2493_09380</name>
</gene>
<dbReference type="AlphaFoldDB" id="A0A4Y8ZRH6"/>
<dbReference type="EMBL" id="SPDV01000014">
    <property type="protein sequence ID" value="TFI58640.1"/>
    <property type="molecule type" value="Genomic_DNA"/>
</dbReference>
<keyword evidence="3" id="KW-1185">Reference proteome</keyword>
<dbReference type="InterPro" id="IPR015947">
    <property type="entry name" value="PUA-like_sf"/>
</dbReference>
<sequence length="91" mass="10496">MVHELKCWPKFFEPIAQGRKRHDLRRVGDRDFQVGDRMILREFSPETGSYTGRRQTVEISYITSATEPCALSDQALHEDFCILSILLVPDA</sequence>
<dbReference type="SUPFAM" id="SSF88697">
    <property type="entry name" value="PUA domain-like"/>
    <property type="match status" value="1"/>
</dbReference>
<feature type="domain" description="DUF3850" evidence="1">
    <location>
        <begin position="2"/>
        <end position="85"/>
    </location>
</feature>
<dbReference type="Pfam" id="PF12961">
    <property type="entry name" value="DUF3850"/>
    <property type="match status" value="1"/>
</dbReference>
<evidence type="ECO:0000313" key="3">
    <source>
        <dbReference type="Proteomes" id="UP000298213"/>
    </source>
</evidence>
<evidence type="ECO:0000259" key="1">
    <source>
        <dbReference type="Pfam" id="PF12961"/>
    </source>
</evidence>
<dbReference type="OrthoDB" id="1700487at2"/>
<organism evidence="2 3">
    <name type="scientific">Sphingomonas parva</name>
    <dbReference type="NCBI Taxonomy" id="2555898"/>
    <lineage>
        <taxon>Bacteria</taxon>
        <taxon>Pseudomonadati</taxon>
        <taxon>Pseudomonadota</taxon>
        <taxon>Alphaproteobacteria</taxon>
        <taxon>Sphingomonadales</taxon>
        <taxon>Sphingomonadaceae</taxon>
        <taxon>Sphingomonas</taxon>
    </lineage>
</organism>
<dbReference type="Proteomes" id="UP000298213">
    <property type="component" value="Unassembled WGS sequence"/>
</dbReference>
<comment type="caution">
    <text evidence="2">The sequence shown here is derived from an EMBL/GenBank/DDBJ whole genome shotgun (WGS) entry which is preliminary data.</text>
</comment>
<reference evidence="2 3" key="1">
    <citation type="submission" date="2019-03" db="EMBL/GenBank/DDBJ databases">
        <title>Genome sequence of Sphingomonas sp. 17J27-24.</title>
        <authorList>
            <person name="Kim M."/>
            <person name="Maeng S."/>
            <person name="Sathiyaraj S."/>
        </authorList>
    </citation>
    <scope>NUCLEOTIDE SEQUENCE [LARGE SCALE GENOMIC DNA]</scope>
    <source>
        <strain evidence="2 3">17J27-24</strain>
    </source>
</reference>
<proteinExistence type="predicted"/>
<accession>A0A4Y8ZRH6</accession>